<proteinExistence type="predicted"/>
<protein>
    <submittedName>
        <fullName evidence="3">Nuclear transport factor 2 family protein</fullName>
    </submittedName>
</protein>
<dbReference type="EMBL" id="JANUHA010000017">
    <property type="protein sequence ID" value="MCS0598642.1"/>
    <property type="molecule type" value="Genomic_DNA"/>
</dbReference>
<accession>A0ABT2AQW9</accession>
<feature type="signal peptide" evidence="1">
    <location>
        <begin position="1"/>
        <end position="27"/>
    </location>
</feature>
<name>A0ABT2AQW9_9BURK</name>
<evidence type="ECO:0000259" key="2">
    <source>
        <dbReference type="Pfam" id="PF14534"/>
    </source>
</evidence>
<organism evidence="3 4">
    <name type="scientific">Massilia agri</name>
    <dbReference type="NCBI Taxonomy" id="1886785"/>
    <lineage>
        <taxon>Bacteria</taxon>
        <taxon>Pseudomonadati</taxon>
        <taxon>Pseudomonadota</taxon>
        <taxon>Betaproteobacteria</taxon>
        <taxon>Burkholderiales</taxon>
        <taxon>Oxalobacteraceae</taxon>
        <taxon>Telluria group</taxon>
        <taxon>Massilia</taxon>
    </lineage>
</organism>
<dbReference type="Proteomes" id="UP001206572">
    <property type="component" value="Unassembled WGS sequence"/>
</dbReference>
<comment type="caution">
    <text evidence="3">The sequence shown here is derived from an EMBL/GenBank/DDBJ whole genome shotgun (WGS) entry which is preliminary data.</text>
</comment>
<gene>
    <name evidence="3" type="ORF">NX780_20070</name>
</gene>
<evidence type="ECO:0000313" key="4">
    <source>
        <dbReference type="Proteomes" id="UP001206572"/>
    </source>
</evidence>
<dbReference type="Gene3D" id="3.10.450.50">
    <property type="match status" value="1"/>
</dbReference>
<reference evidence="3 4" key="1">
    <citation type="submission" date="2022-08" db="EMBL/GenBank/DDBJ databases">
        <title>Reclassification of Massilia species as members of the genera Telluria, Duganella, Pseudoduganella, Mokoshia gen. nov. and Zemynaea gen. nov. using orthogonal and non-orthogonal genome-based approaches.</title>
        <authorList>
            <person name="Bowman J.P."/>
        </authorList>
    </citation>
    <scope>NUCLEOTIDE SEQUENCE [LARGE SCALE GENOMIC DNA]</scope>
    <source>
        <strain evidence="3 4">JCM 31661</strain>
    </source>
</reference>
<evidence type="ECO:0000313" key="3">
    <source>
        <dbReference type="EMBL" id="MCS0598642.1"/>
    </source>
</evidence>
<evidence type="ECO:0000256" key="1">
    <source>
        <dbReference type="SAM" id="SignalP"/>
    </source>
</evidence>
<dbReference type="SUPFAM" id="SSF54427">
    <property type="entry name" value="NTF2-like"/>
    <property type="match status" value="1"/>
</dbReference>
<keyword evidence="1" id="KW-0732">Signal</keyword>
<keyword evidence="4" id="KW-1185">Reference proteome</keyword>
<dbReference type="RefSeq" id="WP_258829651.1">
    <property type="nucleotide sequence ID" value="NZ_JANUHA010000017.1"/>
</dbReference>
<dbReference type="InterPro" id="IPR032710">
    <property type="entry name" value="NTF2-like_dom_sf"/>
</dbReference>
<feature type="domain" description="DUF4440" evidence="2">
    <location>
        <begin position="35"/>
        <end position="152"/>
    </location>
</feature>
<sequence length="164" mass="18242">MFKRLATIAAVLFSAAAIAFLARPAGATQWDAGARAADEAYWAAYNRGDADAMNAWLSLDVEFYHDRGGKLIGKKALAAANDGMKTNKTRLRREAIPGTVRFYPMREGDTVYGAMVVGEHRFYAKEGGKPEELVGRANYTHLMRLEGNRWRIARIFSFEHVDAP</sequence>
<dbReference type="Pfam" id="PF14534">
    <property type="entry name" value="DUF4440"/>
    <property type="match status" value="1"/>
</dbReference>
<dbReference type="InterPro" id="IPR027843">
    <property type="entry name" value="DUF4440"/>
</dbReference>
<feature type="chain" id="PRO_5046467586" evidence="1">
    <location>
        <begin position="28"/>
        <end position="164"/>
    </location>
</feature>